<dbReference type="PANTHER" id="PTHR21490">
    <property type="entry name" value="ENKURIN-RELATED"/>
    <property type="match status" value="1"/>
</dbReference>
<dbReference type="OMA" id="DHWRKEA"/>
<evidence type="ECO:0000256" key="4">
    <source>
        <dbReference type="ARBA" id="ARBA00023212"/>
    </source>
</evidence>
<dbReference type="Proteomes" id="UP000245119">
    <property type="component" value="Linkage Group LG1"/>
</dbReference>
<keyword evidence="4" id="KW-0206">Cytoskeleton</keyword>
<evidence type="ECO:0000313" key="8">
    <source>
        <dbReference type="EMBL" id="PVD38218.1"/>
    </source>
</evidence>
<gene>
    <name evidence="8" type="ORF">C0Q70_00829</name>
</gene>
<evidence type="ECO:0000256" key="5">
    <source>
        <dbReference type="ARBA" id="ARBA00023273"/>
    </source>
</evidence>
<keyword evidence="3" id="KW-0963">Cytoplasm</keyword>
<dbReference type="PROSITE" id="PS51665">
    <property type="entry name" value="ENKURIN"/>
    <property type="match status" value="1"/>
</dbReference>
<dbReference type="InterPro" id="IPR052102">
    <property type="entry name" value="Enkurin_domain-protein"/>
</dbReference>
<evidence type="ECO:0000259" key="7">
    <source>
        <dbReference type="PROSITE" id="PS51665"/>
    </source>
</evidence>
<comment type="subcellular location">
    <subcellularLocation>
        <location evidence="1">Cell projection</location>
        <location evidence="1">Cilium</location>
    </subcellularLocation>
    <subcellularLocation>
        <location evidence="2">Cytoplasm</location>
        <location evidence="2">Cytoskeleton</location>
    </subcellularLocation>
</comment>
<dbReference type="STRING" id="400727.A0A2T7PXT7"/>
<name>A0A2T7PXT7_POMCA</name>
<proteinExistence type="predicted"/>
<dbReference type="AlphaFoldDB" id="A0A2T7PXT7"/>
<comment type="caution">
    <text evidence="8">The sequence shown here is derived from an EMBL/GenBank/DDBJ whole genome shotgun (WGS) entry which is preliminary data.</text>
</comment>
<organism evidence="8 9">
    <name type="scientific">Pomacea canaliculata</name>
    <name type="common">Golden apple snail</name>
    <dbReference type="NCBI Taxonomy" id="400727"/>
    <lineage>
        <taxon>Eukaryota</taxon>
        <taxon>Metazoa</taxon>
        <taxon>Spiralia</taxon>
        <taxon>Lophotrochozoa</taxon>
        <taxon>Mollusca</taxon>
        <taxon>Gastropoda</taxon>
        <taxon>Caenogastropoda</taxon>
        <taxon>Architaenioglossa</taxon>
        <taxon>Ampullarioidea</taxon>
        <taxon>Ampullariidae</taxon>
        <taxon>Pomacea</taxon>
    </lineage>
</organism>
<evidence type="ECO:0000256" key="1">
    <source>
        <dbReference type="ARBA" id="ARBA00004138"/>
    </source>
</evidence>
<evidence type="ECO:0000256" key="6">
    <source>
        <dbReference type="SAM" id="MobiDB-lite"/>
    </source>
</evidence>
<feature type="region of interest" description="Disordered" evidence="6">
    <location>
        <begin position="1"/>
        <end position="32"/>
    </location>
</feature>
<dbReference type="InterPro" id="IPR027012">
    <property type="entry name" value="Enkurin_dom"/>
</dbReference>
<keyword evidence="9" id="KW-1185">Reference proteome</keyword>
<dbReference type="EMBL" id="PZQS01000001">
    <property type="protein sequence ID" value="PVD38218.1"/>
    <property type="molecule type" value="Genomic_DNA"/>
</dbReference>
<evidence type="ECO:0000256" key="3">
    <source>
        <dbReference type="ARBA" id="ARBA00022490"/>
    </source>
</evidence>
<protein>
    <recommendedName>
        <fullName evidence="7">Enkurin domain-containing protein</fullName>
    </recommendedName>
</protein>
<reference evidence="8 9" key="1">
    <citation type="submission" date="2018-04" db="EMBL/GenBank/DDBJ databases">
        <title>The genome of golden apple snail Pomacea canaliculata provides insight into stress tolerance and invasive adaptation.</title>
        <authorList>
            <person name="Liu C."/>
            <person name="Liu B."/>
            <person name="Ren Y."/>
            <person name="Zhang Y."/>
            <person name="Wang H."/>
            <person name="Li S."/>
            <person name="Jiang F."/>
            <person name="Yin L."/>
            <person name="Zhang G."/>
            <person name="Qian W."/>
            <person name="Fan W."/>
        </authorList>
    </citation>
    <scope>NUCLEOTIDE SEQUENCE [LARGE SCALE GENOMIC DNA]</scope>
    <source>
        <strain evidence="8">SZHN2017</strain>
        <tissue evidence="8">Muscle</tissue>
    </source>
</reference>
<keyword evidence="5" id="KW-0966">Cell projection</keyword>
<dbReference type="Pfam" id="PF13864">
    <property type="entry name" value="Enkurin"/>
    <property type="match status" value="1"/>
</dbReference>
<evidence type="ECO:0000313" key="9">
    <source>
        <dbReference type="Proteomes" id="UP000245119"/>
    </source>
</evidence>
<accession>A0A2T7PXT7</accession>
<dbReference type="GO" id="GO:0005929">
    <property type="term" value="C:cilium"/>
    <property type="evidence" value="ECO:0007669"/>
    <property type="project" value="UniProtKB-SubCell"/>
</dbReference>
<evidence type="ECO:0000256" key="2">
    <source>
        <dbReference type="ARBA" id="ARBA00004245"/>
    </source>
</evidence>
<feature type="compositionally biased region" description="Basic and acidic residues" evidence="6">
    <location>
        <begin position="1"/>
        <end position="10"/>
    </location>
</feature>
<dbReference type="PANTHER" id="PTHR21490:SF2">
    <property type="entry name" value="ENKURIN DOMAIN-CONTAINING PROTEIN 1"/>
    <property type="match status" value="1"/>
</dbReference>
<sequence length="252" mass="29315">MKNHLSENVRRMRQIQKQCKQKERETQQPVKVLWKSDKYSGVQSRIKEELEKPPLPPRPHSATFLRAHSRSGPIVKLESRPCTPDFTDKLSVPPASSANDVKLIRHNFDFIKVNGCSAKHSKIQRPPSLTALDELRKKDDDRMADYEFGEVPKYLKHRKEQWKRNEEERIANTPDPSMPPGHRALPENERRETLDLLKKREQELLKELASLPIGVDTARVRNKRKEIEGKLAELEEAVKIFARPKVFVRVDP</sequence>
<dbReference type="GO" id="GO:0005881">
    <property type="term" value="C:cytoplasmic microtubule"/>
    <property type="evidence" value="ECO:0007669"/>
    <property type="project" value="TreeGrafter"/>
</dbReference>
<feature type="domain" description="Enkurin" evidence="7">
    <location>
        <begin position="157"/>
        <end position="249"/>
    </location>
</feature>
<dbReference type="OrthoDB" id="10264920at2759"/>